<feature type="region of interest" description="Disordered" evidence="1">
    <location>
        <begin position="883"/>
        <end position="910"/>
    </location>
</feature>
<dbReference type="GO" id="GO:0004843">
    <property type="term" value="F:cysteine-type deubiquitinase activity"/>
    <property type="evidence" value="ECO:0007669"/>
    <property type="project" value="InterPro"/>
</dbReference>
<dbReference type="Proteomes" id="UP000001449">
    <property type="component" value="Chromosome 9"/>
</dbReference>
<dbReference type="GeneID" id="7453040"/>
<gene>
    <name evidence="3" type="ORF">THAPSDRAFT_23994</name>
</gene>
<dbReference type="InParanoid" id="B8C891"/>
<feature type="compositionally biased region" description="Polar residues" evidence="1">
    <location>
        <begin position="564"/>
        <end position="576"/>
    </location>
</feature>
<sequence length="1124" mass="124809">MTAYERVHLATHTLCFNAAPHHLFTSASDRPHCAAKSTRHQAALSPDLQLQQPTNPSLHPLHSTEYYPTMTTHETSFTFDQIMIIPSNRPSQTLNPPTLAYDRKSIYAGGPNWKIDFKNLHSMDESTSRRTRTISRGRIDSNGEIFTLSLVGGLVVVVVGRIRRINVACNLDEFMDGMKRAHRKVCERLNWDDPYANEERSGGRMMTTTGRCTTSRGRSSARRVPTITPSRTQSSLYMHKSPGKKRVDRYFASPDRKRGTSAEDASSQLRGNVVVNETTFSPERRRTMNFLPPKSPRNATPAKLLRDEDDEENNHYGGSSDGKSRSLFGRSQLSGISGGNIKLRKKKHSFGFSDEEFDSVDDRRKKEEEDSSLMQDEEMGSVNGSGDGDRLEESDQEEELVGRKRLKKTRRSIAEDDDSDVEFDIGKEAVESGSKCKKKLRLSLEDNNEEKDEATICSPSSNDATKELLKKVNSGKSVEGRESPLASTAAGEETAESKGSSVAGSDKSNTSKAKAISNFFNPRGTSKAKAFAETKRPSPKSDTYGNSILMSPAKKNKAAGATIATPSTPPESQTKATPVLKQVQRVKSRYFEDASGKRSPSPMGNRFDYTSEQEDTLPGYGDDGAYFEDTIAKEDSPYQTTFQKASNLLDQARSQGRIGRQSYGRQTYGSKPKNPYKVSTLGRPRLAPSPPQLDVNRSLFGKDDSSTADCALGSSKKGSIGSWKMSNSFTRAIDAIDEQSNVPGIQNLGNTCYLSASLQTLFSIPDFLRELYESYVTELAKQKEMPLTKALLEVAVAIGVLSEESTPKISSENAQSKLLSSKAANPTALKKQMDVLTDKFVGYEQRDAHEFLSDLVDFLHDELIASSEYGETKIEAADGLEIGELKSGDSTEENATKEISGEEKKSSNLPPTDEYFRLTVRVRLTCDSCKYSRSKDEMYRHLSVDVGKDVENKPWTVECGLNQFFQPEKREIKCEKCADGTTATQTMHIISSPKALLLHFKRFIVTQEIRSSNDNKENSDAAPVLEMVLKKNKARINLEESLSISAYSNKDATPPSGKYHLRGVVHHVGNTAFSGHYTTCDKRNLGNDQWVFFDDRVGAKKGLEYVTSNERNQRNCYMALYELG</sequence>
<dbReference type="OMA" id="AVSYPMY"/>
<feature type="compositionally biased region" description="Basic and acidic residues" evidence="1">
    <location>
        <begin position="883"/>
        <end position="906"/>
    </location>
</feature>
<accession>B8C891</accession>
<dbReference type="PROSITE" id="PS00973">
    <property type="entry name" value="USP_2"/>
    <property type="match status" value="1"/>
</dbReference>
<feature type="compositionally biased region" description="Polar residues" evidence="1">
    <location>
        <begin position="540"/>
        <end position="549"/>
    </location>
</feature>
<dbReference type="Pfam" id="PF00443">
    <property type="entry name" value="UCH"/>
    <property type="match status" value="1"/>
</dbReference>
<evidence type="ECO:0000256" key="1">
    <source>
        <dbReference type="SAM" id="MobiDB-lite"/>
    </source>
</evidence>
<reference evidence="3 4" key="2">
    <citation type="journal article" date="2008" name="Nature">
        <title>The Phaeodactylum genome reveals the evolutionary history of diatom genomes.</title>
        <authorList>
            <person name="Bowler C."/>
            <person name="Allen A.E."/>
            <person name="Badger J.H."/>
            <person name="Grimwood J."/>
            <person name="Jabbari K."/>
            <person name="Kuo A."/>
            <person name="Maheswari U."/>
            <person name="Martens C."/>
            <person name="Maumus F."/>
            <person name="Otillar R.P."/>
            <person name="Rayko E."/>
            <person name="Salamov A."/>
            <person name="Vandepoele K."/>
            <person name="Beszteri B."/>
            <person name="Gruber A."/>
            <person name="Heijde M."/>
            <person name="Katinka M."/>
            <person name="Mock T."/>
            <person name="Valentin K."/>
            <person name="Verret F."/>
            <person name="Berges J.A."/>
            <person name="Brownlee C."/>
            <person name="Cadoret J.P."/>
            <person name="Chiovitti A."/>
            <person name="Choi C.J."/>
            <person name="Coesel S."/>
            <person name="De Martino A."/>
            <person name="Detter J.C."/>
            <person name="Durkin C."/>
            <person name="Falciatore A."/>
            <person name="Fournet J."/>
            <person name="Haruta M."/>
            <person name="Huysman M.J."/>
            <person name="Jenkins B.D."/>
            <person name="Jiroutova K."/>
            <person name="Jorgensen R.E."/>
            <person name="Joubert Y."/>
            <person name="Kaplan A."/>
            <person name="Kroger N."/>
            <person name="Kroth P.G."/>
            <person name="La Roche J."/>
            <person name="Lindquist E."/>
            <person name="Lommer M."/>
            <person name="Martin-Jezequel V."/>
            <person name="Lopez P.J."/>
            <person name="Lucas S."/>
            <person name="Mangogna M."/>
            <person name="McGinnis K."/>
            <person name="Medlin L.K."/>
            <person name="Montsant A."/>
            <person name="Oudot-Le Secq M.P."/>
            <person name="Napoli C."/>
            <person name="Obornik M."/>
            <person name="Parker M.S."/>
            <person name="Petit J.L."/>
            <person name="Porcel B.M."/>
            <person name="Poulsen N."/>
            <person name="Robison M."/>
            <person name="Rychlewski L."/>
            <person name="Rynearson T.A."/>
            <person name="Schmutz J."/>
            <person name="Shapiro H."/>
            <person name="Siaut M."/>
            <person name="Stanley M."/>
            <person name="Sussman M.R."/>
            <person name="Taylor A.R."/>
            <person name="Vardi A."/>
            <person name="von Dassow P."/>
            <person name="Vyverman W."/>
            <person name="Willis A."/>
            <person name="Wyrwicz L.S."/>
            <person name="Rokhsar D.S."/>
            <person name="Weissenbach J."/>
            <person name="Armbrust E.V."/>
            <person name="Green B.R."/>
            <person name="Van de Peer Y."/>
            <person name="Grigoriev I.V."/>
        </authorList>
    </citation>
    <scope>NUCLEOTIDE SEQUENCE [LARGE SCALE GENOMIC DNA]</scope>
    <source>
        <strain evidence="3 4">CCMP1335</strain>
    </source>
</reference>
<dbReference type="SUPFAM" id="SSF54001">
    <property type="entry name" value="Cysteine proteinases"/>
    <property type="match status" value="1"/>
</dbReference>
<feature type="region of interest" description="Disordered" evidence="1">
    <location>
        <begin position="650"/>
        <end position="675"/>
    </location>
</feature>
<feature type="region of interest" description="Disordered" evidence="1">
    <location>
        <begin position="200"/>
        <end position="340"/>
    </location>
</feature>
<feature type="compositionally biased region" description="Low complexity" evidence="1">
    <location>
        <begin position="486"/>
        <end position="501"/>
    </location>
</feature>
<dbReference type="STRING" id="35128.B8C891"/>
<dbReference type="RefSeq" id="XP_002292271.1">
    <property type="nucleotide sequence ID" value="XM_002292235.1"/>
</dbReference>
<evidence type="ECO:0000313" key="4">
    <source>
        <dbReference type="Proteomes" id="UP000001449"/>
    </source>
</evidence>
<feature type="compositionally biased region" description="Low complexity" evidence="1">
    <location>
        <begin position="203"/>
        <end position="218"/>
    </location>
</feature>
<feature type="region of interest" description="Disordered" evidence="1">
    <location>
        <begin position="356"/>
        <end position="421"/>
    </location>
</feature>
<name>B8C891_THAPS</name>
<proteinExistence type="predicted"/>
<dbReference type="eggNOG" id="KOG1868">
    <property type="taxonomic scope" value="Eukaryota"/>
</dbReference>
<feature type="region of interest" description="Disordered" evidence="1">
    <location>
        <begin position="443"/>
        <end position="623"/>
    </location>
</feature>
<organism evidence="3 4">
    <name type="scientific">Thalassiosira pseudonana</name>
    <name type="common">Marine diatom</name>
    <name type="synonym">Cyclotella nana</name>
    <dbReference type="NCBI Taxonomy" id="35128"/>
    <lineage>
        <taxon>Eukaryota</taxon>
        <taxon>Sar</taxon>
        <taxon>Stramenopiles</taxon>
        <taxon>Ochrophyta</taxon>
        <taxon>Bacillariophyta</taxon>
        <taxon>Coscinodiscophyceae</taxon>
        <taxon>Thalassiosirophycidae</taxon>
        <taxon>Thalassiosirales</taxon>
        <taxon>Thalassiosiraceae</taxon>
        <taxon>Thalassiosira</taxon>
    </lineage>
</organism>
<dbReference type="InterPro" id="IPR038765">
    <property type="entry name" value="Papain-like_cys_pep_sf"/>
</dbReference>
<dbReference type="EMBL" id="CM000645">
    <property type="protein sequence ID" value="EED90246.1"/>
    <property type="molecule type" value="Genomic_DNA"/>
</dbReference>
<dbReference type="KEGG" id="tps:THAPSDRAFT_23994"/>
<feature type="compositionally biased region" description="Polar residues" evidence="1">
    <location>
        <begin position="502"/>
        <end position="524"/>
    </location>
</feature>
<evidence type="ECO:0000313" key="3">
    <source>
        <dbReference type="EMBL" id="EED90246.1"/>
    </source>
</evidence>
<dbReference type="InterPro" id="IPR001394">
    <property type="entry name" value="Peptidase_C19_UCH"/>
</dbReference>
<reference evidence="3 4" key="1">
    <citation type="journal article" date="2004" name="Science">
        <title>The genome of the diatom Thalassiosira pseudonana: ecology, evolution, and metabolism.</title>
        <authorList>
            <person name="Armbrust E.V."/>
            <person name="Berges J.A."/>
            <person name="Bowler C."/>
            <person name="Green B.R."/>
            <person name="Martinez D."/>
            <person name="Putnam N.H."/>
            <person name="Zhou S."/>
            <person name="Allen A.E."/>
            <person name="Apt K.E."/>
            <person name="Bechner M."/>
            <person name="Brzezinski M.A."/>
            <person name="Chaal B.K."/>
            <person name="Chiovitti A."/>
            <person name="Davis A.K."/>
            <person name="Demarest M.S."/>
            <person name="Detter J.C."/>
            <person name="Glavina T."/>
            <person name="Goodstein D."/>
            <person name="Hadi M.Z."/>
            <person name="Hellsten U."/>
            <person name="Hildebrand M."/>
            <person name="Jenkins B.D."/>
            <person name="Jurka J."/>
            <person name="Kapitonov V.V."/>
            <person name="Kroger N."/>
            <person name="Lau W.W."/>
            <person name="Lane T.W."/>
            <person name="Larimer F.W."/>
            <person name="Lippmeier J.C."/>
            <person name="Lucas S."/>
            <person name="Medina M."/>
            <person name="Montsant A."/>
            <person name="Obornik M."/>
            <person name="Parker M.S."/>
            <person name="Palenik B."/>
            <person name="Pazour G.J."/>
            <person name="Richardson P.M."/>
            <person name="Rynearson T.A."/>
            <person name="Saito M.A."/>
            <person name="Schwartz D.C."/>
            <person name="Thamatrakoln K."/>
            <person name="Valentin K."/>
            <person name="Vardi A."/>
            <person name="Wilkerson F.P."/>
            <person name="Rokhsar D.S."/>
        </authorList>
    </citation>
    <scope>NUCLEOTIDE SEQUENCE [LARGE SCALE GENOMIC DNA]</scope>
    <source>
        <strain evidence="3 4">CCMP1335</strain>
    </source>
</reference>
<dbReference type="InterPro" id="IPR028889">
    <property type="entry name" value="USP"/>
</dbReference>
<dbReference type="InterPro" id="IPR018200">
    <property type="entry name" value="USP_CS"/>
</dbReference>
<dbReference type="PROSITE" id="PS50235">
    <property type="entry name" value="USP_3"/>
    <property type="match status" value="1"/>
</dbReference>
<dbReference type="CDD" id="cd02257">
    <property type="entry name" value="Peptidase_C19"/>
    <property type="match status" value="1"/>
</dbReference>
<dbReference type="PANTHER" id="PTHR24006">
    <property type="entry name" value="UBIQUITIN CARBOXYL-TERMINAL HYDROLASE"/>
    <property type="match status" value="1"/>
</dbReference>
<protein>
    <recommendedName>
        <fullName evidence="2">USP domain-containing protein</fullName>
    </recommendedName>
</protein>
<dbReference type="PROSITE" id="PS00972">
    <property type="entry name" value="USP_1"/>
    <property type="match status" value="1"/>
</dbReference>
<dbReference type="Gene3D" id="3.90.70.10">
    <property type="entry name" value="Cysteine proteinases"/>
    <property type="match status" value="1"/>
</dbReference>
<dbReference type="HOGENOM" id="CLU_279997_0_0_1"/>
<dbReference type="PaxDb" id="35128-Thaps23994"/>
<dbReference type="InterPro" id="IPR050164">
    <property type="entry name" value="Peptidase_C19"/>
</dbReference>
<feature type="domain" description="USP" evidence="2">
    <location>
        <begin position="743"/>
        <end position="1124"/>
    </location>
</feature>
<evidence type="ECO:0000259" key="2">
    <source>
        <dbReference type="PROSITE" id="PS50235"/>
    </source>
</evidence>
<feature type="compositionally biased region" description="Polar residues" evidence="1">
    <location>
        <begin position="263"/>
        <end position="281"/>
    </location>
</feature>
<dbReference type="GO" id="GO:0016579">
    <property type="term" value="P:protein deubiquitination"/>
    <property type="evidence" value="ECO:0007669"/>
    <property type="project" value="InterPro"/>
</dbReference>
<feature type="compositionally biased region" description="Acidic residues" evidence="1">
    <location>
        <begin position="369"/>
        <end position="379"/>
    </location>
</feature>
<feature type="compositionally biased region" description="Polar residues" evidence="1">
    <location>
        <begin position="227"/>
        <end position="236"/>
    </location>
</feature>
<dbReference type="AlphaFoldDB" id="B8C891"/>
<keyword evidence="4" id="KW-1185">Reference proteome</keyword>